<dbReference type="GO" id="GO:0008914">
    <property type="term" value="F:leucyl-tRNA--protein transferase activity"/>
    <property type="evidence" value="ECO:0007669"/>
    <property type="project" value="UniProtKB-EC"/>
</dbReference>
<dbReference type="Gene3D" id="3.30.70.3550">
    <property type="entry name" value="Leucyl/phenylalanyl-tRNA-protein transferase, N-terminal domain"/>
    <property type="match status" value="1"/>
</dbReference>
<keyword evidence="1 4" id="KW-0963">Cytoplasm</keyword>
<accession>A0ABS2HH26</accession>
<comment type="catalytic activity">
    <reaction evidence="4">
        <text>N-terminal L-arginyl-[protein] + L-leucyl-tRNA(Leu) = N-terminal L-leucyl-L-arginyl-[protein] + tRNA(Leu) + H(+)</text>
        <dbReference type="Rhea" id="RHEA:50416"/>
        <dbReference type="Rhea" id="RHEA-COMP:9613"/>
        <dbReference type="Rhea" id="RHEA-COMP:9622"/>
        <dbReference type="Rhea" id="RHEA-COMP:12672"/>
        <dbReference type="Rhea" id="RHEA-COMP:12673"/>
        <dbReference type="ChEBI" id="CHEBI:15378"/>
        <dbReference type="ChEBI" id="CHEBI:64719"/>
        <dbReference type="ChEBI" id="CHEBI:78442"/>
        <dbReference type="ChEBI" id="CHEBI:78494"/>
        <dbReference type="ChEBI" id="CHEBI:133044"/>
        <dbReference type="EC" id="2.3.2.6"/>
    </reaction>
</comment>
<evidence type="ECO:0000313" key="5">
    <source>
        <dbReference type="EMBL" id="MBM7036845.1"/>
    </source>
</evidence>
<dbReference type="InterPro" id="IPR004616">
    <property type="entry name" value="Leu/Phe-tRNA_Trfase"/>
</dbReference>
<dbReference type="InterPro" id="IPR016181">
    <property type="entry name" value="Acyl_CoA_acyltransferase"/>
</dbReference>
<protein>
    <recommendedName>
        <fullName evidence="4">Leucyl/phenylalanyl-tRNA--protein transferase</fullName>
        <ecNumber evidence="4">2.3.2.6</ecNumber>
    </recommendedName>
    <alternativeName>
        <fullName evidence="4">L/F-transferase</fullName>
    </alternativeName>
    <alternativeName>
        <fullName evidence="4">Leucyltransferase</fullName>
    </alternativeName>
    <alternativeName>
        <fullName evidence="4">Phenyalanyltransferase</fullName>
    </alternativeName>
</protein>
<dbReference type="InterPro" id="IPR042221">
    <property type="entry name" value="Leu/Phe-tRNA_Trfase_N"/>
</dbReference>
<evidence type="ECO:0000256" key="2">
    <source>
        <dbReference type="ARBA" id="ARBA00022679"/>
    </source>
</evidence>
<evidence type="ECO:0000313" key="6">
    <source>
        <dbReference type="Proteomes" id="UP000809621"/>
    </source>
</evidence>
<dbReference type="Pfam" id="PF03588">
    <property type="entry name" value="Leu_Phe_trans"/>
    <property type="match status" value="1"/>
</dbReference>
<evidence type="ECO:0000256" key="4">
    <source>
        <dbReference type="HAMAP-Rule" id="MF_00688"/>
    </source>
</evidence>
<comment type="similarity">
    <text evidence="4">Belongs to the L/F-transferase family.</text>
</comment>
<comment type="subcellular location">
    <subcellularLocation>
        <location evidence="4">Cytoplasm</location>
    </subcellularLocation>
</comment>
<comment type="function">
    <text evidence="4">Functions in the N-end rule pathway of protein degradation where it conjugates Leu, Phe and, less efficiently, Met from aminoacyl-tRNAs to the N-termini of proteins containing an N-terminal arginine or lysine.</text>
</comment>
<organism evidence="5 6">
    <name type="scientific">Vibrio ulleungensis</name>
    <dbReference type="NCBI Taxonomy" id="2807619"/>
    <lineage>
        <taxon>Bacteria</taxon>
        <taxon>Pseudomonadati</taxon>
        <taxon>Pseudomonadota</taxon>
        <taxon>Gammaproteobacteria</taxon>
        <taxon>Vibrionales</taxon>
        <taxon>Vibrionaceae</taxon>
        <taxon>Vibrio</taxon>
    </lineage>
</organism>
<comment type="catalytic activity">
    <reaction evidence="4">
        <text>N-terminal L-lysyl-[protein] + L-leucyl-tRNA(Leu) = N-terminal L-leucyl-L-lysyl-[protein] + tRNA(Leu) + H(+)</text>
        <dbReference type="Rhea" id="RHEA:12340"/>
        <dbReference type="Rhea" id="RHEA-COMP:9613"/>
        <dbReference type="Rhea" id="RHEA-COMP:9622"/>
        <dbReference type="Rhea" id="RHEA-COMP:12670"/>
        <dbReference type="Rhea" id="RHEA-COMP:12671"/>
        <dbReference type="ChEBI" id="CHEBI:15378"/>
        <dbReference type="ChEBI" id="CHEBI:65249"/>
        <dbReference type="ChEBI" id="CHEBI:78442"/>
        <dbReference type="ChEBI" id="CHEBI:78494"/>
        <dbReference type="ChEBI" id="CHEBI:133043"/>
        <dbReference type="EC" id="2.3.2.6"/>
    </reaction>
</comment>
<keyword evidence="6" id="KW-1185">Reference proteome</keyword>
<dbReference type="SUPFAM" id="SSF55729">
    <property type="entry name" value="Acyl-CoA N-acyltransferases (Nat)"/>
    <property type="match status" value="1"/>
</dbReference>
<gene>
    <name evidence="4 5" type="primary">aat</name>
    <name evidence="5" type="ORF">JQC93_10575</name>
</gene>
<comment type="catalytic activity">
    <reaction evidence="4">
        <text>L-phenylalanyl-tRNA(Phe) + an N-terminal L-alpha-aminoacyl-[protein] = an N-terminal L-phenylalanyl-L-alpha-aminoacyl-[protein] + tRNA(Phe)</text>
        <dbReference type="Rhea" id="RHEA:43632"/>
        <dbReference type="Rhea" id="RHEA-COMP:9668"/>
        <dbReference type="Rhea" id="RHEA-COMP:9699"/>
        <dbReference type="Rhea" id="RHEA-COMP:10636"/>
        <dbReference type="Rhea" id="RHEA-COMP:10637"/>
        <dbReference type="ChEBI" id="CHEBI:78442"/>
        <dbReference type="ChEBI" id="CHEBI:78531"/>
        <dbReference type="ChEBI" id="CHEBI:78597"/>
        <dbReference type="ChEBI" id="CHEBI:83561"/>
        <dbReference type="EC" id="2.3.2.6"/>
    </reaction>
</comment>
<dbReference type="Gene3D" id="3.40.630.70">
    <property type="entry name" value="Leucyl/phenylalanyl-tRNA-protein transferase, C-terminal domain"/>
    <property type="match status" value="1"/>
</dbReference>
<sequence>MGLQLPSLHPDQLYFPPVDSALHDPDGLLAYGGDLSVERLRCAYQRGIFPWFSPGEPILWWSPTNRAVISKSSFHLSKSMRKTLRKSKFTVSINRATESVIKLCAETRSVEETWITQEMVNAYIELAHHKLCHSVEVWKKDKLVGGLYGVAIGKVFCGESMFSLEDNASKTAMSVFQHHFFNNGGTLIDCQLENPHLTTLGAMVISREEFLTKLTSNGSPMPTSFYGAQVLTNPWSLG</sequence>
<dbReference type="RefSeq" id="WP_205158394.1">
    <property type="nucleotide sequence ID" value="NZ_JAFEUM010000003.1"/>
</dbReference>
<keyword evidence="3 4" id="KW-0012">Acyltransferase</keyword>
<dbReference type="Proteomes" id="UP000809621">
    <property type="component" value="Unassembled WGS sequence"/>
</dbReference>
<dbReference type="InterPro" id="IPR042203">
    <property type="entry name" value="Leu/Phe-tRNA_Trfase_C"/>
</dbReference>
<reference evidence="5 6" key="1">
    <citation type="submission" date="2021-02" db="EMBL/GenBank/DDBJ databases">
        <authorList>
            <person name="Park J.-S."/>
        </authorList>
    </citation>
    <scope>NUCLEOTIDE SEQUENCE [LARGE SCALE GENOMIC DNA]</scope>
    <source>
        <strain evidence="5 6">188UL20-2</strain>
    </source>
</reference>
<evidence type="ECO:0000256" key="1">
    <source>
        <dbReference type="ARBA" id="ARBA00022490"/>
    </source>
</evidence>
<keyword evidence="2 4" id="KW-0808">Transferase</keyword>
<dbReference type="EC" id="2.3.2.6" evidence="4"/>
<dbReference type="EMBL" id="JAFEUM010000003">
    <property type="protein sequence ID" value="MBM7036845.1"/>
    <property type="molecule type" value="Genomic_DNA"/>
</dbReference>
<dbReference type="PANTHER" id="PTHR30098:SF2">
    <property type="entry name" value="LEUCYL_PHENYLALANYL-TRNA--PROTEIN TRANSFERASE"/>
    <property type="match status" value="1"/>
</dbReference>
<dbReference type="NCBIfam" id="TIGR00667">
    <property type="entry name" value="aat"/>
    <property type="match status" value="1"/>
</dbReference>
<evidence type="ECO:0000256" key="3">
    <source>
        <dbReference type="ARBA" id="ARBA00023315"/>
    </source>
</evidence>
<comment type="caution">
    <text evidence="5">The sequence shown here is derived from an EMBL/GenBank/DDBJ whole genome shotgun (WGS) entry which is preliminary data.</text>
</comment>
<proteinExistence type="inferred from homology"/>
<dbReference type="PANTHER" id="PTHR30098">
    <property type="entry name" value="LEUCYL/PHENYLALANYL-TRNA--PROTEIN TRANSFERASE"/>
    <property type="match status" value="1"/>
</dbReference>
<name>A0ABS2HH26_9VIBR</name>
<dbReference type="HAMAP" id="MF_00688">
    <property type="entry name" value="Leu_Phe_trans"/>
    <property type="match status" value="1"/>
</dbReference>